<dbReference type="CDD" id="cd03429">
    <property type="entry name" value="NUDIX_NADH_pyrophosphatase_Nudt13"/>
    <property type="match status" value="1"/>
</dbReference>
<dbReference type="NCBIfam" id="NF001299">
    <property type="entry name" value="PRK00241.1"/>
    <property type="match status" value="1"/>
</dbReference>
<dbReference type="GO" id="GO:0046872">
    <property type="term" value="F:metal ion binding"/>
    <property type="evidence" value="ECO:0007669"/>
    <property type="project" value="UniProtKB-KW"/>
</dbReference>
<dbReference type="Pfam" id="PF09297">
    <property type="entry name" value="Zn_ribbon_NUD"/>
    <property type="match status" value="1"/>
</dbReference>
<comment type="similarity">
    <text evidence="3">Belongs to the Nudix hydrolase family. NudC subfamily.</text>
</comment>
<dbReference type="Proteomes" id="UP000267469">
    <property type="component" value="Unassembled WGS sequence"/>
</dbReference>
<dbReference type="Gene3D" id="3.90.79.20">
    <property type="match status" value="1"/>
</dbReference>
<keyword evidence="5" id="KW-0479">Metal-binding</keyword>
<evidence type="ECO:0000313" key="12">
    <source>
        <dbReference type="Proteomes" id="UP000267469"/>
    </source>
</evidence>
<organism evidence="11 12">
    <name type="scientific">Sinomicrobium pectinilyticum</name>
    <dbReference type="NCBI Taxonomy" id="1084421"/>
    <lineage>
        <taxon>Bacteria</taxon>
        <taxon>Pseudomonadati</taxon>
        <taxon>Bacteroidota</taxon>
        <taxon>Flavobacteriia</taxon>
        <taxon>Flavobacteriales</taxon>
        <taxon>Flavobacteriaceae</taxon>
        <taxon>Sinomicrobium</taxon>
    </lineage>
</organism>
<comment type="catalytic activity">
    <reaction evidence="9">
        <text>a 5'-end NAD(+)-phospho-ribonucleoside in mRNA + H2O = a 5'-end phospho-adenosine-phospho-ribonucleoside in mRNA + beta-nicotinamide D-ribonucleotide + 2 H(+)</text>
        <dbReference type="Rhea" id="RHEA:60876"/>
        <dbReference type="Rhea" id="RHEA-COMP:15698"/>
        <dbReference type="Rhea" id="RHEA-COMP:15719"/>
        <dbReference type="ChEBI" id="CHEBI:14649"/>
        <dbReference type="ChEBI" id="CHEBI:15377"/>
        <dbReference type="ChEBI" id="CHEBI:15378"/>
        <dbReference type="ChEBI" id="CHEBI:144029"/>
        <dbReference type="ChEBI" id="CHEBI:144051"/>
    </reaction>
    <physiologicalReaction direction="left-to-right" evidence="9">
        <dbReference type="Rhea" id="RHEA:60877"/>
    </physiologicalReaction>
</comment>
<dbReference type="RefSeq" id="WP_123214618.1">
    <property type="nucleotide sequence ID" value="NZ_RJTM01000014.1"/>
</dbReference>
<keyword evidence="7" id="KW-0460">Magnesium</keyword>
<evidence type="ECO:0000256" key="2">
    <source>
        <dbReference type="ARBA" id="ARBA00001947"/>
    </source>
</evidence>
<dbReference type="SUPFAM" id="SSF55811">
    <property type="entry name" value="Nudix"/>
    <property type="match status" value="1"/>
</dbReference>
<evidence type="ECO:0000256" key="4">
    <source>
        <dbReference type="ARBA" id="ARBA00012381"/>
    </source>
</evidence>
<evidence type="ECO:0000313" key="11">
    <source>
        <dbReference type="EMBL" id="RNL92670.1"/>
    </source>
</evidence>
<dbReference type="Gene3D" id="3.90.79.10">
    <property type="entry name" value="Nucleoside Triphosphate Pyrophosphohydrolase"/>
    <property type="match status" value="1"/>
</dbReference>
<accession>A0A3N0EXP4</accession>
<keyword evidence="8" id="KW-0520">NAD</keyword>
<dbReference type="InterPro" id="IPR020084">
    <property type="entry name" value="NUDIX_hydrolase_CS"/>
</dbReference>
<comment type="caution">
    <text evidence="11">The sequence shown here is derived from an EMBL/GenBank/DDBJ whole genome shotgun (WGS) entry which is preliminary data.</text>
</comment>
<dbReference type="GO" id="GO:0019677">
    <property type="term" value="P:NAD+ catabolic process"/>
    <property type="evidence" value="ECO:0007669"/>
    <property type="project" value="TreeGrafter"/>
</dbReference>
<dbReference type="GO" id="GO:0110153">
    <property type="term" value="F:RNA NAD-cap (NMN-forming) hydrolase activity"/>
    <property type="evidence" value="ECO:0007669"/>
    <property type="project" value="RHEA"/>
</dbReference>
<dbReference type="PANTHER" id="PTHR42904:SF6">
    <property type="entry name" value="NAD-CAPPED RNA HYDROLASE NUDT12"/>
    <property type="match status" value="1"/>
</dbReference>
<gene>
    <name evidence="11" type="ORF">ED312_03490</name>
</gene>
<dbReference type="Pfam" id="PF00293">
    <property type="entry name" value="NUDIX"/>
    <property type="match status" value="1"/>
</dbReference>
<dbReference type="GO" id="GO:0006742">
    <property type="term" value="P:NADP+ catabolic process"/>
    <property type="evidence" value="ECO:0007669"/>
    <property type="project" value="TreeGrafter"/>
</dbReference>
<dbReference type="InterPro" id="IPR015376">
    <property type="entry name" value="Znr_NADH_PPase"/>
</dbReference>
<proteinExistence type="inferred from homology"/>
<comment type="cofactor">
    <cofactor evidence="1">
        <name>Mg(2+)</name>
        <dbReference type="ChEBI" id="CHEBI:18420"/>
    </cofactor>
</comment>
<dbReference type="PROSITE" id="PS51462">
    <property type="entry name" value="NUDIX"/>
    <property type="match status" value="1"/>
</dbReference>
<name>A0A3N0EXP4_SINP1</name>
<evidence type="ECO:0000256" key="1">
    <source>
        <dbReference type="ARBA" id="ARBA00001946"/>
    </source>
</evidence>
<evidence type="ECO:0000256" key="7">
    <source>
        <dbReference type="ARBA" id="ARBA00022842"/>
    </source>
</evidence>
<keyword evidence="12" id="KW-1185">Reference proteome</keyword>
<dbReference type="GO" id="GO:0035529">
    <property type="term" value="F:NADH pyrophosphatase activity"/>
    <property type="evidence" value="ECO:0007669"/>
    <property type="project" value="TreeGrafter"/>
</dbReference>
<dbReference type="PROSITE" id="PS00893">
    <property type="entry name" value="NUDIX_BOX"/>
    <property type="match status" value="1"/>
</dbReference>
<feature type="domain" description="Nudix hydrolase" evidence="10">
    <location>
        <begin position="157"/>
        <end position="285"/>
    </location>
</feature>
<protein>
    <recommendedName>
        <fullName evidence="4">NAD(+) diphosphatase</fullName>
        <ecNumber evidence="4">3.6.1.22</ecNumber>
    </recommendedName>
</protein>
<evidence type="ECO:0000256" key="5">
    <source>
        <dbReference type="ARBA" id="ARBA00022723"/>
    </source>
</evidence>
<dbReference type="Pfam" id="PF09296">
    <property type="entry name" value="NUDIX-like"/>
    <property type="match status" value="1"/>
</dbReference>
<evidence type="ECO:0000256" key="6">
    <source>
        <dbReference type="ARBA" id="ARBA00022801"/>
    </source>
</evidence>
<evidence type="ECO:0000256" key="8">
    <source>
        <dbReference type="ARBA" id="ARBA00023027"/>
    </source>
</evidence>
<dbReference type="InterPro" id="IPR015797">
    <property type="entry name" value="NUDIX_hydrolase-like_dom_sf"/>
</dbReference>
<dbReference type="AlphaFoldDB" id="A0A3N0EXP4"/>
<reference evidence="11 12" key="1">
    <citation type="submission" date="2018-10" db="EMBL/GenBank/DDBJ databases">
        <title>Sinomicrobium pectinilyticum sp. nov., a pectinase-producing bacterium isolated from alkaline and saline soil, and emended description of the genus Sinomicrobium.</title>
        <authorList>
            <person name="Cheng B."/>
            <person name="Li C."/>
            <person name="Lai Q."/>
            <person name="Du M."/>
            <person name="Shao Z."/>
            <person name="Xu P."/>
            <person name="Yang C."/>
        </authorList>
    </citation>
    <scope>NUCLEOTIDE SEQUENCE [LARGE SCALE GENOMIC DNA]</scope>
    <source>
        <strain evidence="11 12">5DNS001</strain>
    </source>
</reference>
<keyword evidence="6 11" id="KW-0378">Hydrolase</keyword>
<evidence type="ECO:0000259" key="10">
    <source>
        <dbReference type="PROSITE" id="PS51462"/>
    </source>
</evidence>
<dbReference type="InterPro" id="IPR050241">
    <property type="entry name" value="NAD-cap_RNA_hydrolase_NudC"/>
</dbReference>
<dbReference type="PANTHER" id="PTHR42904">
    <property type="entry name" value="NUDIX HYDROLASE, NUDC SUBFAMILY"/>
    <property type="match status" value="1"/>
</dbReference>
<evidence type="ECO:0000256" key="9">
    <source>
        <dbReference type="ARBA" id="ARBA00023679"/>
    </source>
</evidence>
<dbReference type="GO" id="GO:0005829">
    <property type="term" value="C:cytosol"/>
    <property type="evidence" value="ECO:0007669"/>
    <property type="project" value="TreeGrafter"/>
</dbReference>
<dbReference type="InterPro" id="IPR015375">
    <property type="entry name" value="NADH_PPase-like_N"/>
</dbReference>
<evidence type="ECO:0000256" key="3">
    <source>
        <dbReference type="ARBA" id="ARBA00009595"/>
    </source>
</evidence>
<dbReference type="InterPro" id="IPR049734">
    <property type="entry name" value="NudC-like_C"/>
</dbReference>
<comment type="cofactor">
    <cofactor evidence="2">
        <name>Zn(2+)</name>
        <dbReference type="ChEBI" id="CHEBI:29105"/>
    </cofactor>
</comment>
<dbReference type="InterPro" id="IPR000086">
    <property type="entry name" value="NUDIX_hydrolase_dom"/>
</dbReference>
<dbReference type="OrthoDB" id="9787476at2"/>
<dbReference type="EC" id="3.6.1.22" evidence="4"/>
<sequence length="300" mass="33949">MESVQYYSNTGFDRAPHMREGRNGATLYHAVCLWQGKFFFSTSGTPYITGTIVQLTAFTEFFFLGMEDDREIICLDLSRRKPEEILPWLGEGDFLDLRHVVHDIDRKEAAILAYAKALAEWNANHVFCGVCGSRTESRERGHHRICTDKTCAKIIYPRIDPAVIVLVEYRVGNDGPRCLLNRVKTGDSYRCSTFAGFVEVGESLENAVIREMKEEINVDVESMTYVSSQPWPFPSSVMIGFRATVSSPEFQVDNVEIKDAAWYSAKEIKELVASGKLELSRSDSIARFLIESWVADNLSL</sequence>
<dbReference type="EMBL" id="RJTM01000014">
    <property type="protein sequence ID" value="RNL92670.1"/>
    <property type="molecule type" value="Genomic_DNA"/>
</dbReference>